<protein>
    <recommendedName>
        <fullName evidence="1">DNA-binding phage zinc finger domain-containing protein</fullName>
    </recommendedName>
</protein>
<dbReference type="KEGG" id="vg:40099855"/>
<sequence length="45" mass="4965">MKKAIDHKCDYCEAQPGEACVVTLAPEVGPLSIKWAHRAREEAVL</sequence>
<reference evidence="2 3" key="1">
    <citation type="submission" date="2018-01" db="EMBL/GenBank/DDBJ databases">
        <authorList>
            <person name="Jones A.E."/>
            <person name="Sivanathan V."/>
            <person name="Betsko A.J."/>
            <person name="Aull H.G."/>
            <person name="Zack K.M."/>
            <person name="Kukan E.N."/>
            <person name="Garlena R.A."/>
            <person name="Russell D.A."/>
            <person name="Pope W.H."/>
            <person name="Jacobs-Sera D."/>
            <person name="Hatfull G.F."/>
        </authorList>
    </citation>
    <scope>NUCLEOTIDE SEQUENCE [LARGE SCALE GENOMIC DNA]</scope>
</reference>
<dbReference type="Proteomes" id="UP000241926">
    <property type="component" value="Segment"/>
</dbReference>
<name>A0A2L0HPH7_9CAUD</name>
<feature type="domain" description="DNA-binding phage zinc finger" evidence="1">
    <location>
        <begin position="7"/>
        <end position="43"/>
    </location>
</feature>
<evidence type="ECO:0000313" key="2">
    <source>
        <dbReference type="EMBL" id="AUX83374.1"/>
    </source>
</evidence>
<dbReference type="GeneID" id="40099855"/>
<organism evidence="2 3">
    <name type="scientific">Microbacterium phage Eleri</name>
    <dbReference type="NCBI Taxonomy" id="2079581"/>
    <lineage>
        <taxon>Viruses</taxon>
        <taxon>Duplodnaviria</taxon>
        <taxon>Heunggongvirae</taxon>
        <taxon>Uroviricota</taxon>
        <taxon>Caudoviricetes</taxon>
        <taxon>Elerivirus</taxon>
        <taxon>Elerivirus eleri</taxon>
    </lineage>
</organism>
<accession>A0A2L0HPH7</accession>
<dbReference type="Pfam" id="PF24623">
    <property type="entry name" value="Phage_zn_bind_8"/>
    <property type="match status" value="1"/>
</dbReference>
<keyword evidence="3" id="KW-1185">Reference proteome</keyword>
<dbReference type="InterPro" id="IPR056911">
    <property type="entry name" value="Phage_Znf_bind_put"/>
</dbReference>
<evidence type="ECO:0000313" key="3">
    <source>
        <dbReference type="Proteomes" id="UP000241926"/>
    </source>
</evidence>
<evidence type="ECO:0000259" key="1">
    <source>
        <dbReference type="Pfam" id="PF24623"/>
    </source>
</evidence>
<dbReference type="EMBL" id="MG839027">
    <property type="protein sequence ID" value="AUX83374.1"/>
    <property type="molecule type" value="Genomic_DNA"/>
</dbReference>
<dbReference type="OrthoDB" id="28542at10239"/>
<gene>
    <name evidence="2" type="primary">36</name>
    <name evidence="2" type="ORF">SEA_ELERI_36</name>
</gene>
<dbReference type="RefSeq" id="YP_009623074.1">
    <property type="nucleotide sequence ID" value="NC_042109.1"/>
</dbReference>
<proteinExistence type="predicted"/>